<accession>A0A8R1YUC2</accession>
<proteinExistence type="predicted"/>
<dbReference type="Gene3D" id="1.20.1070.10">
    <property type="entry name" value="Rhodopsin 7-helix transmembrane proteins"/>
    <property type="match status" value="1"/>
</dbReference>
<dbReference type="EnsemblMetazoa" id="PPA39500.1">
    <property type="protein sequence ID" value="PPA39500.1"/>
    <property type="gene ID" value="WBGene00277869"/>
</dbReference>
<dbReference type="SUPFAM" id="SSF81321">
    <property type="entry name" value="Family A G protein-coupled receptor-like"/>
    <property type="match status" value="1"/>
</dbReference>
<keyword evidence="2" id="KW-1185">Reference proteome</keyword>
<reference evidence="2" key="1">
    <citation type="journal article" date="2008" name="Nat. Genet.">
        <title>The Pristionchus pacificus genome provides a unique perspective on nematode lifestyle and parasitism.</title>
        <authorList>
            <person name="Dieterich C."/>
            <person name="Clifton S.W."/>
            <person name="Schuster L.N."/>
            <person name="Chinwalla A."/>
            <person name="Delehaunty K."/>
            <person name="Dinkelacker I."/>
            <person name="Fulton L."/>
            <person name="Fulton R."/>
            <person name="Godfrey J."/>
            <person name="Minx P."/>
            <person name="Mitreva M."/>
            <person name="Roeseler W."/>
            <person name="Tian H."/>
            <person name="Witte H."/>
            <person name="Yang S.P."/>
            <person name="Wilson R.K."/>
            <person name="Sommer R.J."/>
        </authorList>
    </citation>
    <scope>NUCLEOTIDE SEQUENCE [LARGE SCALE GENOMIC DNA]</scope>
    <source>
        <strain evidence="2">PS312</strain>
    </source>
</reference>
<organism evidence="1 2">
    <name type="scientific">Pristionchus pacificus</name>
    <name type="common">Parasitic nematode worm</name>
    <dbReference type="NCBI Taxonomy" id="54126"/>
    <lineage>
        <taxon>Eukaryota</taxon>
        <taxon>Metazoa</taxon>
        <taxon>Ecdysozoa</taxon>
        <taxon>Nematoda</taxon>
        <taxon>Chromadorea</taxon>
        <taxon>Rhabditida</taxon>
        <taxon>Rhabditina</taxon>
        <taxon>Diplogasteromorpha</taxon>
        <taxon>Diplogasteroidea</taxon>
        <taxon>Neodiplogasteridae</taxon>
        <taxon>Pristionchus</taxon>
    </lineage>
</organism>
<gene>
    <name evidence="1" type="primary">WBGene00277869</name>
</gene>
<sequence>MRDDEYLTNPNRCLEKESITAREGTALSITDVAGAFLFFTILSVVSTVVAIAEMIWRLSKKDLLEELAFKQVSRSTFDSRIHQKVKPIGFIGDKPIWPRVLDHVESSAELFFDDDNFAYRASKNIPCLFLIGLSGMILNFTGVILTFRVRALRTSFGRITAVHCSADCAILAIFTLWCSPRTFFEYADHNSLISRKIGQISLFFWFITLYSQLFIALNRFCLLFFPRIYHKLFQDRTSKLILFYVSFCIGHFCVYFGEGCDFYYNADSYFWEFAETPCGQSVAFWLDFVFGCTICAVVLLLDVVCVLNMRKNASVSGTRKLS</sequence>
<protein>
    <submittedName>
        <fullName evidence="1">G protein-coupled receptor</fullName>
    </submittedName>
</protein>
<evidence type="ECO:0000313" key="1">
    <source>
        <dbReference type="EnsemblMetazoa" id="PPA39500.1"/>
    </source>
</evidence>
<dbReference type="Proteomes" id="UP000005239">
    <property type="component" value="Unassembled WGS sequence"/>
</dbReference>
<dbReference type="Pfam" id="PF10328">
    <property type="entry name" value="7TM_GPCR_Srx"/>
    <property type="match status" value="1"/>
</dbReference>
<evidence type="ECO:0000313" key="2">
    <source>
        <dbReference type="Proteomes" id="UP000005239"/>
    </source>
</evidence>
<reference evidence="1" key="2">
    <citation type="submission" date="2022-06" db="UniProtKB">
        <authorList>
            <consortium name="EnsemblMetazoa"/>
        </authorList>
    </citation>
    <scope>IDENTIFICATION</scope>
    <source>
        <strain evidence="1">PS312</strain>
    </source>
</reference>
<name>A0A2A6B3L0_PRIPA</name>
<dbReference type="PANTHER" id="PTHR23017:SF3">
    <property type="entry name" value="G-PROTEIN COUPLED RECEPTORS FAMILY 1 PROFILE DOMAIN-CONTAINING PROTEIN"/>
    <property type="match status" value="1"/>
</dbReference>
<dbReference type="InterPro" id="IPR019430">
    <property type="entry name" value="7TM_GPCR_serpentine_rcpt_Srx"/>
</dbReference>
<dbReference type="PANTHER" id="PTHR23017">
    <property type="entry name" value="SERPENTINE RECEPTOR, CLASS X"/>
    <property type="match status" value="1"/>
</dbReference>
<dbReference type="AlphaFoldDB" id="A0A2A6B3L0"/>
<accession>A0A2A6B3L0</accession>